<dbReference type="AlphaFoldDB" id="A0A834CQQ4"/>
<feature type="compositionally biased region" description="Basic and acidic residues" evidence="1">
    <location>
        <begin position="236"/>
        <end position="249"/>
    </location>
</feature>
<organism evidence="2 3">
    <name type="scientific">Oryzias melastigma</name>
    <name type="common">Marine medaka</name>
    <dbReference type="NCBI Taxonomy" id="30732"/>
    <lineage>
        <taxon>Eukaryota</taxon>
        <taxon>Metazoa</taxon>
        <taxon>Chordata</taxon>
        <taxon>Craniata</taxon>
        <taxon>Vertebrata</taxon>
        <taxon>Euteleostomi</taxon>
        <taxon>Actinopterygii</taxon>
        <taxon>Neopterygii</taxon>
        <taxon>Teleostei</taxon>
        <taxon>Neoteleostei</taxon>
        <taxon>Acanthomorphata</taxon>
        <taxon>Ovalentaria</taxon>
        <taxon>Atherinomorphae</taxon>
        <taxon>Beloniformes</taxon>
        <taxon>Adrianichthyidae</taxon>
        <taxon>Oryziinae</taxon>
        <taxon>Oryzias</taxon>
    </lineage>
</organism>
<feature type="compositionally biased region" description="Basic and acidic residues" evidence="1">
    <location>
        <begin position="1"/>
        <end position="18"/>
    </location>
</feature>
<name>A0A834CQQ4_ORYME</name>
<evidence type="ECO:0000256" key="1">
    <source>
        <dbReference type="SAM" id="MobiDB-lite"/>
    </source>
</evidence>
<gene>
    <name evidence="2" type="ORF">FQA47_004132</name>
</gene>
<feature type="compositionally biased region" description="Basic and acidic residues" evidence="1">
    <location>
        <begin position="58"/>
        <end position="67"/>
    </location>
</feature>
<dbReference type="Proteomes" id="UP000646548">
    <property type="component" value="Unassembled WGS sequence"/>
</dbReference>
<proteinExistence type="predicted"/>
<protein>
    <submittedName>
        <fullName evidence="2">Uncharacterized protein</fullName>
    </submittedName>
</protein>
<sequence>MDHEQEHVDNSADEEQSRWSRMQTQTNADADQCRRRTAQTQNSADRDQPRRRTAQTENRADGAECRRRPMQTQNSADRDQSRRRMYVEKSDSLCVGGANLTSFTCAAVRRSGTSAAEMFRYDHLCSILTTDGAELTLRSDRAREGFGRSSGPGVVAGLGVPEQNEFHRPARLFGVTSPAGTGVGRGGGGTAEAHRRWGVNHGGTLELGDPVESPDGPPEGGGGGPVCRDGTGENGEFYRKNGDGRREGGAEAGRGPGRAAGVCVGDPGRPQGGGQQGSGDDIHEGVCWTAEGRGLHPDSGAEIWSAVTSCPERKFPQAAVDAVDIPSS</sequence>
<comment type="caution">
    <text evidence="2">The sequence shown here is derived from an EMBL/GenBank/DDBJ whole genome shotgun (WGS) entry which is preliminary data.</text>
</comment>
<accession>A0A834CQQ4</accession>
<reference evidence="2" key="1">
    <citation type="journal article" name="BMC Genomics">
        <title>Long-read sequencing and de novo genome assembly of marine medaka (Oryzias melastigma).</title>
        <authorList>
            <person name="Liang P."/>
            <person name="Saqib H.S.A."/>
            <person name="Ni X."/>
            <person name="Shen Y."/>
        </authorList>
    </citation>
    <scope>NUCLEOTIDE SEQUENCE</scope>
    <source>
        <strain evidence="2">Bigg-433</strain>
    </source>
</reference>
<feature type="compositionally biased region" description="Polar residues" evidence="1">
    <location>
        <begin position="19"/>
        <end position="29"/>
    </location>
</feature>
<feature type="region of interest" description="Disordered" evidence="1">
    <location>
        <begin position="1"/>
        <end position="84"/>
    </location>
</feature>
<evidence type="ECO:0000313" key="3">
    <source>
        <dbReference type="Proteomes" id="UP000646548"/>
    </source>
</evidence>
<feature type="compositionally biased region" description="Low complexity" evidence="1">
    <location>
        <begin position="259"/>
        <end position="269"/>
    </location>
</feature>
<feature type="region of interest" description="Disordered" evidence="1">
    <location>
        <begin position="200"/>
        <end position="284"/>
    </location>
</feature>
<evidence type="ECO:0000313" key="2">
    <source>
        <dbReference type="EMBL" id="KAF6733390.1"/>
    </source>
</evidence>
<dbReference type="EMBL" id="WKFB01000159">
    <property type="protein sequence ID" value="KAF6733390.1"/>
    <property type="molecule type" value="Genomic_DNA"/>
</dbReference>